<dbReference type="InterPro" id="IPR030959">
    <property type="entry name" value="GWxTD_dom"/>
</dbReference>
<dbReference type="EMBL" id="DTLI01000147">
    <property type="protein sequence ID" value="HHS52435.1"/>
    <property type="molecule type" value="Genomic_DNA"/>
</dbReference>
<comment type="caution">
    <text evidence="2">The sequence shown here is derived from an EMBL/GenBank/DDBJ whole genome shotgun (WGS) entry which is preliminary data.</text>
</comment>
<dbReference type="Pfam" id="PF20094">
    <property type="entry name" value="GWxTD_dom"/>
    <property type="match status" value="1"/>
</dbReference>
<dbReference type="AlphaFoldDB" id="A0A7C6EB79"/>
<evidence type="ECO:0000313" key="2">
    <source>
        <dbReference type="EMBL" id="HHS52435.1"/>
    </source>
</evidence>
<gene>
    <name evidence="2" type="ORF">ENW73_06180</name>
</gene>
<feature type="domain" description="GWxTD" evidence="1">
    <location>
        <begin position="288"/>
        <end position="396"/>
    </location>
</feature>
<protein>
    <submittedName>
        <fullName evidence="2">GWxTD domain-containing protein</fullName>
    </submittedName>
</protein>
<sequence length="439" mass="51160">MMPNSLFYKICLALLLLYQFIYPLAFDYASFRYAKNLNLVEIYYSMPYRDLNFTTINDTVVTLVRVDYSIHSSFSADSVIDSTFRRFALTSFKEAEERDLTMVDQRNFYARPGRYWLNFTISCLADTSPLAKAKRVGFYSDTLTINDYSDSLNLSDIELAAQITTDTNPPLGDKFNKGGLMVIPNPSKQFGLAYPLINVYLEAYNMVPDTQSFEVTYAILDSNRTPIKTFKAEKRKKEGSSVSLTFAVSAKELPPGVYFLLVNLRDLTTDKKVGRYKQFFIAQPKSVKGKYHPIATEERVYYEMIHLLATEKEVRHFKKLSGIAREKFLEQFWTKHNFDEFKARVKYADLHFSLGQKLGHETDRGRIYIKYGTPDEIEDLPMTDYSQSQQKWRYYKKGLLFIFIDLYGNGNLQLIYSNSPEERNHPDWEKYVNPEEVRE</sequence>
<proteinExistence type="predicted"/>
<organism evidence="2">
    <name type="scientific">candidate division WOR-3 bacterium</name>
    <dbReference type="NCBI Taxonomy" id="2052148"/>
    <lineage>
        <taxon>Bacteria</taxon>
        <taxon>Bacteria division WOR-3</taxon>
    </lineage>
</organism>
<reference evidence="2" key="1">
    <citation type="journal article" date="2020" name="mSystems">
        <title>Genome- and Community-Level Interaction Insights into Carbon Utilization and Element Cycling Functions of Hydrothermarchaeota in Hydrothermal Sediment.</title>
        <authorList>
            <person name="Zhou Z."/>
            <person name="Liu Y."/>
            <person name="Xu W."/>
            <person name="Pan J."/>
            <person name="Luo Z.H."/>
            <person name="Li M."/>
        </authorList>
    </citation>
    <scope>NUCLEOTIDE SEQUENCE [LARGE SCALE GENOMIC DNA]</scope>
    <source>
        <strain evidence="2">SpSt-876</strain>
    </source>
</reference>
<name>A0A7C6EB79_UNCW3</name>
<dbReference type="NCBIfam" id="TIGR04514">
    <property type="entry name" value="GWxTD_dom"/>
    <property type="match status" value="1"/>
</dbReference>
<evidence type="ECO:0000259" key="1">
    <source>
        <dbReference type="Pfam" id="PF20094"/>
    </source>
</evidence>
<accession>A0A7C6EB79</accession>